<accession>B6WW47</accession>
<dbReference type="EMBL" id="ABXU01000068">
    <property type="protein sequence ID" value="EEB32823.1"/>
    <property type="molecule type" value="Genomic_DNA"/>
</dbReference>
<evidence type="ECO:0000313" key="2">
    <source>
        <dbReference type="EMBL" id="EEB32823.1"/>
    </source>
</evidence>
<organism evidence="2 3">
    <name type="scientific">Desulfovibrio piger ATCC 29098</name>
    <dbReference type="NCBI Taxonomy" id="411464"/>
    <lineage>
        <taxon>Bacteria</taxon>
        <taxon>Pseudomonadati</taxon>
        <taxon>Thermodesulfobacteriota</taxon>
        <taxon>Desulfovibrionia</taxon>
        <taxon>Desulfovibrionales</taxon>
        <taxon>Desulfovibrionaceae</taxon>
        <taxon>Desulfovibrio</taxon>
    </lineage>
</organism>
<sequence>MSRAAAGRRGWNISAGTAGITGNKGSGSPPFPFSLFPARPLWEAAAYRGRVPWIPSPIFHLPGGR</sequence>
<comment type="caution">
    <text evidence="2">The sequence shown here is derived from an EMBL/GenBank/DDBJ whole genome shotgun (WGS) entry which is preliminary data.</text>
</comment>
<evidence type="ECO:0000313" key="3">
    <source>
        <dbReference type="Proteomes" id="UP000003676"/>
    </source>
</evidence>
<dbReference type="Proteomes" id="UP000003676">
    <property type="component" value="Unassembled WGS sequence"/>
</dbReference>
<reference evidence="2 3" key="1">
    <citation type="submission" date="2008-10" db="EMBL/GenBank/DDBJ databases">
        <title>Draft genome sequence of Desulvovibrio piger (ATCC 29098).</title>
        <authorList>
            <person name="Sudarsanam P."/>
            <person name="Ley R."/>
            <person name="Guruge J."/>
            <person name="Turnbaugh P.J."/>
            <person name="Mahowald M."/>
            <person name="Liep D."/>
            <person name="Gordon J."/>
        </authorList>
    </citation>
    <scope>NUCLEOTIDE SEQUENCE [LARGE SCALE GENOMIC DNA]</scope>
    <source>
        <strain evidence="2 3">ATCC 29098</strain>
    </source>
</reference>
<protein>
    <submittedName>
        <fullName evidence="2">Uncharacterized protein</fullName>
    </submittedName>
</protein>
<proteinExistence type="predicted"/>
<gene>
    <name evidence="2" type="ORF">DESPIG_02315</name>
</gene>
<reference evidence="2 3" key="2">
    <citation type="submission" date="2008-10" db="EMBL/GenBank/DDBJ databases">
        <authorList>
            <person name="Fulton L."/>
            <person name="Clifton S."/>
            <person name="Fulton B."/>
            <person name="Xu J."/>
            <person name="Minx P."/>
            <person name="Pepin K.H."/>
            <person name="Johnson M."/>
            <person name="Bhonagiri V."/>
            <person name="Nash W.E."/>
            <person name="Mardis E.R."/>
            <person name="Wilson R.K."/>
        </authorList>
    </citation>
    <scope>NUCLEOTIDE SEQUENCE [LARGE SCALE GENOMIC DNA]</scope>
    <source>
        <strain evidence="2 3">ATCC 29098</strain>
    </source>
</reference>
<dbReference type="HOGENOM" id="CLU_2842672_0_0_7"/>
<feature type="region of interest" description="Disordered" evidence="1">
    <location>
        <begin position="1"/>
        <end position="27"/>
    </location>
</feature>
<dbReference type="AlphaFoldDB" id="B6WW47"/>
<name>B6WW47_9BACT</name>
<evidence type="ECO:0000256" key="1">
    <source>
        <dbReference type="SAM" id="MobiDB-lite"/>
    </source>
</evidence>